<dbReference type="AlphaFoldDB" id="A0A017T106"/>
<evidence type="ECO:0000313" key="2">
    <source>
        <dbReference type="Proteomes" id="UP000019678"/>
    </source>
</evidence>
<name>A0A017T106_9BACT</name>
<dbReference type="Pfam" id="PF08786">
    <property type="entry name" value="DcrB"/>
    <property type="match status" value="1"/>
</dbReference>
<dbReference type="Gene3D" id="3.40.1000.10">
    <property type="entry name" value="Mog1/PsbP, alpha/beta/alpha sandwich"/>
    <property type="match status" value="1"/>
</dbReference>
<dbReference type="SUPFAM" id="SSF55724">
    <property type="entry name" value="Mog1p/PsbP-like"/>
    <property type="match status" value="1"/>
</dbReference>
<dbReference type="EMBL" id="ASRX01000057">
    <property type="protein sequence ID" value="EYF02667.1"/>
    <property type="molecule type" value="Genomic_DNA"/>
</dbReference>
<accession>A0A017T106</accession>
<dbReference type="InterPro" id="IPR014894">
    <property type="entry name" value="DcrB/EagT6"/>
</dbReference>
<gene>
    <name evidence="1" type="ORF">CAP_6697</name>
</gene>
<dbReference type="Proteomes" id="UP000019678">
    <property type="component" value="Unassembled WGS sequence"/>
</dbReference>
<protein>
    <recommendedName>
        <fullName evidence="3">DUF1795 domain-containing protein</fullName>
    </recommendedName>
</protein>
<proteinExistence type="predicted"/>
<dbReference type="RefSeq" id="WP_044247246.1">
    <property type="nucleotide sequence ID" value="NZ_ASRX01000057.1"/>
</dbReference>
<sequence length="141" mass="15733">MPFYHTQEAGFDIPAGWTDGSVNMLEYRRPEGLMRLVLARTPEGGKALSALVEARLVEQRRQLPFYELTRRAEALTAGVPSIETVATFREGDQVSYQRSLCLVFKPSFLVLAVHGPVALQADLDAMFEQAVTTLRPRPRGN</sequence>
<dbReference type="OrthoDB" id="5518629at2"/>
<evidence type="ECO:0000313" key="1">
    <source>
        <dbReference type="EMBL" id="EYF02667.1"/>
    </source>
</evidence>
<reference evidence="1 2" key="1">
    <citation type="submission" date="2013-05" db="EMBL/GenBank/DDBJ databases">
        <title>Genome assembly of Chondromyces apiculatus DSM 436.</title>
        <authorList>
            <person name="Sharma G."/>
            <person name="Khatri I."/>
            <person name="Kaur C."/>
            <person name="Mayilraj S."/>
            <person name="Subramanian S."/>
        </authorList>
    </citation>
    <scope>NUCLEOTIDE SEQUENCE [LARGE SCALE GENOMIC DNA]</scope>
    <source>
        <strain evidence="1 2">DSM 436</strain>
    </source>
</reference>
<evidence type="ECO:0008006" key="3">
    <source>
        <dbReference type="Google" id="ProtNLM"/>
    </source>
</evidence>
<dbReference type="STRING" id="1192034.CAP_6697"/>
<organism evidence="1 2">
    <name type="scientific">Chondromyces apiculatus DSM 436</name>
    <dbReference type="NCBI Taxonomy" id="1192034"/>
    <lineage>
        <taxon>Bacteria</taxon>
        <taxon>Pseudomonadati</taxon>
        <taxon>Myxococcota</taxon>
        <taxon>Polyangia</taxon>
        <taxon>Polyangiales</taxon>
        <taxon>Polyangiaceae</taxon>
        <taxon>Chondromyces</taxon>
    </lineage>
</organism>
<comment type="caution">
    <text evidence="1">The sequence shown here is derived from an EMBL/GenBank/DDBJ whole genome shotgun (WGS) entry which is preliminary data.</text>
</comment>
<dbReference type="InterPro" id="IPR016123">
    <property type="entry name" value="Mog1/PsbP_a/b/a-sand"/>
</dbReference>
<keyword evidence="2" id="KW-1185">Reference proteome</keyword>